<dbReference type="InterPro" id="IPR045018">
    <property type="entry name" value="Azg-like"/>
</dbReference>
<feature type="transmembrane region" description="Helical" evidence="3">
    <location>
        <begin position="44"/>
        <end position="62"/>
    </location>
</feature>
<evidence type="ECO:0000256" key="2">
    <source>
        <dbReference type="ARBA" id="ARBA00022448"/>
    </source>
</evidence>
<dbReference type="EMBL" id="BJUY01000001">
    <property type="protein sequence ID" value="GEK90456.1"/>
    <property type="molecule type" value="Genomic_DNA"/>
</dbReference>
<comment type="subcellular location">
    <subcellularLocation>
        <location evidence="1">Endomembrane system</location>
        <topology evidence="1">Multi-pass membrane protein</topology>
    </subcellularLocation>
</comment>
<sequence>MEEAIPAFFASVVMGLFYSIAYGVAAGFFFYITIEVVKGRARRIHPILWIATGLFIINFVILKLL</sequence>
<keyword evidence="3" id="KW-0472">Membrane</keyword>
<dbReference type="GO" id="GO:0005345">
    <property type="term" value="F:purine nucleobase transmembrane transporter activity"/>
    <property type="evidence" value="ECO:0007669"/>
    <property type="project" value="TreeGrafter"/>
</dbReference>
<dbReference type="GO" id="GO:0005886">
    <property type="term" value="C:plasma membrane"/>
    <property type="evidence" value="ECO:0007669"/>
    <property type="project" value="TreeGrafter"/>
</dbReference>
<name>A0A511AQV3_9LACT</name>
<evidence type="ECO:0000313" key="5">
    <source>
        <dbReference type="Proteomes" id="UP000321662"/>
    </source>
</evidence>
<keyword evidence="3" id="KW-1133">Transmembrane helix</keyword>
<dbReference type="PANTHER" id="PTHR43337">
    <property type="entry name" value="XANTHINE/URACIL PERMEASE C887.17-RELATED"/>
    <property type="match status" value="1"/>
</dbReference>
<reference evidence="4 5" key="1">
    <citation type="submission" date="2019-07" db="EMBL/GenBank/DDBJ databases">
        <title>Whole genome shotgun sequence of Alkalibacterium kapii NBRC 103247.</title>
        <authorList>
            <person name="Hosoyama A."/>
            <person name="Uohara A."/>
            <person name="Ohji S."/>
            <person name="Ichikawa N."/>
        </authorList>
    </citation>
    <scope>NUCLEOTIDE SEQUENCE [LARGE SCALE GENOMIC DNA]</scope>
    <source>
        <strain evidence="4 5">NBRC 103247</strain>
    </source>
</reference>
<keyword evidence="3" id="KW-0812">Transmembrane</keyword>
<proteinExistence type="predicted"/>
<evidence type="ECO:0000256" key="1">
    <source>
        <dbReference type="ARBA" id="ARBA00004127"/>
    </source>
</evidence>
<accession>A0A511AQV3</accession>
<gene>
    <name evidence="4" type="ORF">AKA01nite_00780</name>
</gene>
<keyword evidence="2" id="KW-0813">Transport</keyword>
<dbReference type="AlphaFoldDB" id="A0A511AQV3"/>
<feature type="transmembrane region" description="Helical" evidence="3">
    <location>
        <begin position="6"/>
        <end position="32"/>
    </location>
</feature>
<evidence type="ECO:0008006" key="6">
    <source>
        <dbReference type="Google" id="ProtNLM"/>
    </source>
</evidence>
<dbReference type="PANTHER" id="PTHR43337:SF1">
    <property type="entry name" value="XANTHINE_URACIL PERMEASE C887.17-RELATED"/>
    <property type="match status" value="1"/>
</dbReference>
<protein>
    <recommendedName>
        <fullName evidence="6">Guanine permease</fullName>
    </recommendedName>
</protein>
<organism evidence="4 5">
    <name type="scientific">Alkalibacterium kapii</name>
    <dbReference type="NCBI Taxonomy" id="426704"/>
    <lineage>
        <taxon>Bacteria</taxon>
        <taxon>Bacillati</taxon>
        <taxon>Bacillota</taxon>
        <taxon>Bacilli</taxon>
        <taxon>Lactobacillales</taxon>
        <taxon>Carnobacteriaceae</taxon>
        <taxon>Alkalibacterium</taxon>
    </lineage>
</organism>
<evidence type="ECO:0000313" key="4">
    <source>
        <dbReference type="EMBL" id="GEK90456.1"/>
    </source>
</evidence>
<dbReference type="Proteomes" id="UP000321662">
    <property type="component" value="Unassembled WGS sequence"/>
</dbReference>
<dbReference type="GO" id="GO:0012505">
    <property type="term" value="C:endomembrane system"/>
    <property type="evidence" value="ECO:0007669"/>
    <property type="project" value="UniProtKB-SubCell"/>
</dbReference>
<evidence type="ECO:0000256" key="3">
    <source>
        <dbReference type="SAM" id="Phobius"/>
    </source>
</evidence>
<comment type="caution">
    <text evidence="4">The sequence shown here is derived from an EMBL/GenBank/DDBJ whole genome shotgun (WGS) entry which is preliminary data.</text>
</comment>
<keyword evidence="5" id="KW-1185">Reference proteome</keyword>